<name>A0AAW2X1T4_9LAMI</name>
<evidence type="ECO:0000313" key="2">
    <source>
        <dbReference type="EMBL" id="KAL0447955.1"/>
    </source>
</evidence>
<dbReference type="EMBL" id="JACGWN010000006">
    <property type="protein sequence ID" value="KAL0447955.1"/>
    <property type="molecule type" value="Genomic_DNA"/>
</dbReference>
<comment type="caution">
    <text evidence="2">The sequence shown here is derived from an EMBL/GenBank/DDBJ whole genome shotgun (WGS) entry which is preliminary data.</text>
</comment>
<reference evidence="2" key="2">
    <citation type="journal article" date="2024" name="Plant">
        <title>Genomic evolution and insights into agronomic trait innovations of Sesamum species.</title>
        <authorList>
            <person name="Miao H."/>
            <person name="Wang L."/>
            <person name="Qu L."/>
            <person name="Liu H."/>
            <person name="Sun Y."/>
            <person name="Le M."/>
            <person name="Wang Q."/>
            <person name="Wei S."/>
            <person name="Zheng Y."/>
            <person name="Lin W."/>
            <person name="Duan Y."/>
            <person name="Cao H."/>
            <person name="Xiong S."/>
            <person name="Wang X."/>
            <person name="Wei L."/>
            <person name="Li C."/>
            <person name="Ma Q."/>
            <person name="Ju M."/>
            <person name="Zhao R."/>
            <person name="Li G."/>
            <person name="Mu C."/>
            <person name="Tian Q."/>
            <person name="Mei H."/>
            <person name="Zhang T."/>
            <person name="Gao T."/>
            <person name="Zhang H."/>
        </authorList>
    </citation>
    <scope>NUCLEOTIDE SEQUENCE</scope>
    <source>
        <strain evidence="2">KEN1</strain>
    </source>
</reference>
<proteinExistence type="predicted"/>
<keyword evidence="1" id="KW-0175">Coiled coil</keyword>
<protein>
    <submittedName>
        <fullName evidence="2">Uncharacterized protein</fullName>
    </submittedName>
</protein>
<gene>
    <name evidence="2" type="ORF">Slati_1923400</name>
</gene>
<sequence>MGRPGQDVILGIGQGSCPGGELLSRFLGELAQVQGDVHKKKLEDQVERLLGEVTKLRDTKNEAVGRYQQAEREVKKLQREVNALKEDHAEELQKLADQVRKEFPNTEEGQNCLEACWASRLAEYKKYEDYKKEVVLVAGPYLRFAFEAYRQQCIAQGYPPVGEDTSFLNFNLVLGTAPDPFARPTTTTETPPVESGRVLGIITFDLP</sequence>
<accession>A0AAW2X1T4</accession>
<organism evidence="2">
    <name type="scientific">Sesamum latifolium</name>
    <dbReference type="NCBI Taxonomy" id="2727402"/>
    <lineage>
        <taxon>Eukaryota</taxon>
        <taxon>Viridiplantae</taxon>
        <taxon>Streptophyta</taxon>
        <taxon>Embryophyta</taxon>
        <taxon>Tracheophyta</taxon>
        <taxon>Spermatophyta</taxon>
        <taxon>Magnoliopsida</taxon>
        <taxon>eudicotyledons</taxon>
        <taxon>Gunneridae</taxon>
        <taxon>Pentapetalae</taxon>
        <taxon>asterids</taxon>
        <taxon>lamiids</taxon>
        <taxon>Lamiales</taxon>
        <taxon>Pedaliaceae</taxon>
        <taxon>Sesamum</taxon>
    </lineage>
</organism>
<feature type="coiled-coil region" evidence="1">
    <location>
        <begin position="39"/>
        <end position="102"/>
    </location>
</feature>
<evidence type="ECO:0000256" key="1">
    <source>
        <dbReference type="SAM" id="Coils"/>
    </source>
</evidence>
<dbReference type="AlphaFoldDB" id="A0AAW2X1T4"/>
<reference evidence="2" key="1">
    <citation type="submission" date="2020-06" db="EMBL/GenBank/DDBJ databases">
        <authorList>
            <person name="Li T."/>
            <person name="Hu X."/>
            <person name="Zhang T."/>
            <person name="Song X."/>
            <person name="Zhang H."/>
            <person name="Dai N."/>
            <person name="Sheng W."/>
            <person name="Hou X."/>
            <person name="Wei L."/>
        </authorList>
    </citation>
    <scope>NUCLEOTIDE SEQUENCE</scope>
    <source>
        <strain evidence="2">KEN1</strain>
        <tissue evidence="2">Leaf</tissue>
    </source>
</reference>